<name>A0ABD0MLT0_CIRMR</name>
<proteinExistence type="predicted"/>
<dbReference type="InterPro" id="IPR013783">
    <property type="entry name" value="Ig-like_fold"/>
</dbReference>
<feature type="non-terminal residue" evidence="1">
    <location>
        <position position="175"/>
    </location>
</feature>
<evidence type="ECO:0000313" key="2">
    <source>
        <dbReference type="Proteomes" id="UP001529510"/>
    </source>
</evidence>
<dbReference type="Proteomes" id="UP001529510">
    <property type="component" value="Unassembled WGS sequence"/>
</dbReference>
<dbReference type="EMBL" id="JAMKFB020000430">
    <property type="protein sequence ID" value="KAL0149476.1"/>
    <property type="molecule type" value="Genomic_DNA"/>
</dbReference>
<dbReference type="SUPFAM" id="SSF48726">
    <property type="entry name" value="Immunoglobulin"/>
    <property type="match status" value="1"/>
</dbReference>
<protein>
    <submittedName>
        <fullName evidence="1">Uncharacterized protein</fullName>
    </submittedName>
</protein>
<comment type="caution">
    <text evidence="1">The sequence shown here is derived from an EMBL/GenBank/DDBJ whole genome shotgun (WGS) entry which is preliminary data.</text>
</comment>
<keyword evidence="2" id="KW-1185">Reference proteome</keyword>
<accession>A0ABD0MLT0</accession>
<dbReference type="AlphaFoldDB" id="A0ABD0MLT0"/>
<sequence>MVELDGIMMAPASLKSTEIPARPAQMFSVKMVMRDLETGSLTIMNIRTTDAGDYDQISSGSNSDSKKIFSVSVHGFFSDDTKGVSVFVMERDSVTFQTGVKTNQQSKILWNFNVTLIAQITEDLSKICTDVQCNEGTERFRGRLKLDHQTGSLTIMNITTTDAGVYQLSITSKNA</sequence>
<organism evidence="1 2">
    <name type="scientific">Cirrhinus mrigala</name>
    <name type="common">Mrigala</name>
    <dbReference type="NCBI Taxonomy" id="683832"/>
    <lineage>
        <taxon>Eukaryota</taxon>
        <taxon>Metazoa</taxon>
        <taxon>Chordata</taxon>
        <taxon>Craniata</taxon>
        <taxon>Vertebrata</taxon>
        <taxon>Euteleostomi</taxon>
        <taxon>Actinopterygii</taxon>
        <taxon>Neopterygii</taxon>
        <taxon>Teleostei</taxon>
        <taxon>Ostariophysi</taxon>
        <taxon>Cypriniformes</taxon>
        <taxon>Cyprinidae</taxon>
        <taxon>Labeoninae</taxon>
        <taxon>Labeonini</taxon>
        <taxon>Cirrhinus</taxon>
    </lineage>
</organism>
<gene>
    <name evidence="1" type="ORF">M9458_055264</name>
</gene>
<dbReference type="InterPro" id="IPR036179">
    <property type="entry name" value="Ig-like_dom_sf"/>
</dbReference>
<evidence type="ECO:0000313" key="1">
    <source>
        <dbReference type="EMBL" id="KAL0149476.1"/>
    </source>
</evidence>
<dbReference type="Gene3D" id="2.60.40.2710">
    <property type="match status" value="1"/>
</dbReference>
<dbReference type="PANTHER" id="PTHR21063:SF4">
    <property type="entry name" value="CD48 ANTIGEN-RELATED"/>
    <property type="match status" value="1"/>
</dbReference>
<dbReference type="Gene3D" id="2.60.40.10">
    <property type="entry name" value="Immunoglobulins"/>
    <property type="match status" value="1"/>
</dbReference>
<reference evidence="1 2" key="1">
    <citation type="submission" date="2024-05" db="EMBL/GenBank/DDBJ databases">
        <title>Genome sequencing and assembly of Indian major carp, Cirrhinus mrigala (Hamilton, 1822).</title>
        <authorList>
            <person name="Mohindra V."/>
            <person name="Chowdhury L.M."/>
            <person name="Lal K."/>
            <person name="Jena J.K."/>
        </authorList>
    </citation>
    <scope>NUCLEOTIDE SEQUENCE [LARGE SCALE GENOMIC DNA]</scope>
    <source>
        <strain evidence="1">CM1030</strain>
        <tissue evidence="1">Blood</tissue>
    </source>
</reference>
<dbReference type="PANTHER" id="PTHR21063">
    <property type="entry name" value="LFA-3"/>
    <property type="match status" value="1"/>
</dbReference>